<feature type="domain" description="Lipoyl-binding" evidence="9">
    <location>
        <begin position="36"/>
        <end position="111"/>
    </location>
</feature>
<gene>
    <name evidence="12" type="primary">LOC107074539</name>
</gene>
<dbReference type="PROSITE" id="PS50968">
    <property type="entry name" value="BIOTINYL_LIPOYL"/>
    <property type="match status" value="1"/>
</dbReference>
<evidence type="ECO:0000256" key="4">
    <source>
        <dbReference type="ARBA" id="ARBA00022823"/>
    </source>
</evidence>
<feature type="compositionally biased region" description="Basic and acidic residues" evidence="8">
    <location>
        <begin position="122"/>
        <end position="161"/>
    </location>
</feature>
<dbReference type="GO" id="GO:0016746">
    <property type="term" value="F:acyltransferase activity"/>
    <property type="evidence" value="ECO:0007669"/>
    <property type="project" value="UniProtKB-KW"/>
</dbReference>
<protein>
    <recommendedName>
        <fullName evidence="7">Dihydrolipoamide acetyltransferase component of pyruvate dehydrogenase complex</fullName>
        <ecNumber evidence="7">2.3.1.-</ecNumber>
    </recommendedName>
</protein>
<evidence type="ECO:0000256" key="1">
    <source>
        <dbReference type="ARBA" id="ARBA00001938"/>
    </source>
</evidence>
<dbReference type="Gene3D" id="3.30.559.10">
    <property type="entry name" value="Chloramphenicol acetyltransferase-like domain"/>
    <property type="match status" value="1"/>
</dbReference>
<dbReference type="InterPro" id="IPR004167">
    <property type="entry name" value="PSBD"/>
</dbReference>
<dbReference type="PROSITE" id="PS51826">
    <property type="entry name" value="PSBD"/>
    <property type="match status" value="1"/>
</dbReference>
<reference evidence="12" key="1">
    <citation type="submission" date="2025-08" db="UniProtKB">
        <authorList>
            <consortium name="RefSeq"/>
        </authorList>
    </citation>
    <scope>IDENTIFICATION</scope>
    <source>
        <tissue evidence="12">Whole body</tissue>
    </source>
</reference>
<evidence type="ECO:0000256" key="3">
    <source>
        <dbReference type="ARBA" id="ARBA00022679"/>
    </source>
</evidence>
<sequence length="452" mass="50703">MAFTLRLGSSIVRLSKNGCTSKRRFLSLSSLRSGTIVPFKLSDIGEGIRDVTVKEWFVKPGDRVSQFDNICEVQSDKASVTITSRYDGLVKELHYKIDEIALVGEPLIDIELDDENIVENEQEGKREENQKKEEEKEVVKDDRKFKERDDKTSLESSKDTHSEKIQIIATPAVRRLALENNINLSDVTATGKDGRVLKEDVLVYLEKLDRRDKIQDVSQQAGKKMAIKKYSKHMWKTMTQSLSIPHFVYSDECNVTELIRCRNEVKDSLKEQGISLSLMPFLIKAASKALLTIPELNGSLDEEKQCVEISESHNIGVAMDTPEGLIVPNIKDVQNLSILSIAKQLNRLQELGKKASIPLADLTGTTFTLSNIGVVGGNYTKPVIQPPQMVIGAFGKVQKLPRFDDKDNVIVANIIAVSWAADHRVIDGVTMAKYSNLWKYYVEHPIELMLGS</sequence>
<keyword evidence="3 7" id="KW-0808">Transferase</keyword>
<dbReference type="Pfam" id="PF00364">
    <property type="entry name" value="Biotin_lipoyl"/>
    <property type="match status" value="1"/>
</dbReference>
<accession>A0ABM1JGF6</accession>
<dbReference type="EC" id="2.3.1.-" evidence="7"/>
<dbReference type="PANTHER" id="PTHR43178">
    <property type="entry name" value="DIHYDROLIPOAMIDE ACETYLTRANSFERASE COMPONENT OF PYRUVATE DEHYDROGENASE COMPLEX"/>
    <property type="match status" value="1"/>
</dbReference>
<dbReference type="InterPro" id="IPR023213">
    <property type="entry name" value="CAT-like_dom_sf"/>
</dbReference>
<comment type="cofactor">
    <cofactor evidence="1 7">
        <name>(R)-lipoate</name>
        <dbReference type="ChEBI" id="CHEBI:83088"/>
    </cofactor>
</comment>
<dbReference type="InterPro" id="IPR000089">
    <property type="entry name" value="Biotin_lipoyl"/>
</dbReference>
<evidence type="ECO:0000313" key="12">
    <source>
        <dbReference type="RefSeq" id="XP_015191544.1"/>
    </source>
</evidence>
<dbReference type="PROSITE" id="PS00189">
    <property type="entry name" value="LIPOYL"/>
    <property type="match status" value="1"/>
</dbReference>
<dbReference type="Gene3D" id="4.10.320.10">
    <property type="entry name" value="E3-binding domain"/>
    <property type="match status" value="1"/>
</dbReference>
<comment type="similarity">
    <text evidence="2 7">Belongs to the 2-oxoacid dehydrogenase family.</text>
</comment>
<organism evidence="11 12">
    <name type="scientific">Polistes dominula</name>
    <name type="common">European paper wasp</name>
    <name type="synonym">Vespa dominula</name>
    <dbReference type="NCBI Taxonomy" id="743375"/>
    <lineage>
        <taxon>Eukaryota</taxon>
        <taxon>Metazoa</taxon>
        <taxon>Ecdysozoa</taxon>
        <taxon>Arthropoda</taxon>
        <taxon>Hexapoda</taxon>
        <taxon>Insecta</taxon>
        <taxon>Pterygota</taxon>
        <taxon>Neoptera</taxon>
        <taxon>Endopterygota</taxon>
        <taxon>Hymenoptera</taxon>
        <taxon>Apocrita</taxon>
        <taxon>Aculeata</taxon>
        <taxon>Vespoidea</taxon>
        <taxon>Vespidae</taxon>
        <taxon>Polistinae</taxon>
        <taxon>Polistini</taxon>
        <taxon>Polistes</taxon>
    </lineage>
</organism>
<dbReference type="InterPro" id="IPR001078">
    <property type="entry name" value="2-oxoacid_DH_actylTfrase"/>
</dbReference>
<evidence type="ECO:0000259" key="10">
    <source>
        <dbReference type="PROSITE" id="PS51826"/>
    </source>
</evidence>
<evidence type="ECO:0000256" key="8">
    <source>
        <dbReference type="SAM" id="MobiDB-lite"/>
    </source>
</evidence>
<dbReference type="Gene3D" id="2.40.50.100">
    <property type="match status" value="1"/>
</dbReference>
<name>A0ABM1JGF6_POLDO</name>
<dbReference type="RefSeq" id="XP_015191544.1">
    <property type="nucleotide sequence ID" value="XM_015336058.1"/>
</dbReference>
<proteinExistence type="inferred from homology"/>
<dbReference type="SUPFAM" id="SSF47005">
    <property type="entry name" value="Peripheral subunit-binding domain of 2-oxo acid dehydrogenase complex"/>
    <property type="match status" value="1"/>
</dbReference>
<dbReference type="CDD" id="cd06849">
    <property type="entry name" value="lipoyl_domain"/>
    <property type="match status" value="1"/>
</dbReference>
<dbReference type="PANTHER" id="PTHR43178:SF5">
    <property type="entry name" value="LIPOAMIDE ACYLTRANSFERASE COMPONENT OF BRANCHED-CHAIN ALPHA-KETO ACID DEHYDROGENASE COMPLEX, MITOCHONDRIAL"/>
    <property type="match status" value="1"/>
</dbReference>
<evidence type="ECO:0000256" key="7">
    <source>
        <dbReference type="RuleBase" id="RU003423"/>
    </source>
</evidence>
<dbReference type="InterPro" id="IPR003016">
    <property type="entry name" value="2-oxoA_DH_lipoyl-BS"/>
</dbReference>
<evidence type="ECO:0000256" key="5">
    <source>
        <dbReference type="ARBA" id="ARBA00022946"/>
    </source>
</evidence>
<evidence type="ECO:0000256" key="6">
    <source>
        <dbReference type="ARBA" id="ARBA00023315"/>
    </source>
</evidence>
<dbReference type="Proteomes" id="UP000694924">
    <property type="component" value="Unplaced"/>
</dbReference>
<dbReference type="Pfam" id="PF00198">
    <property type="entry name" value="2-oxoacid_dh"/>
    <property type="match status" value="1"/>
</dbReference>
<keyword evidence="5" id="KW-0809">Transit peptide</keyword>
<evidence type="ECO:0000256" key="2">
    <source>
        <dbReference type="ARBA" id="ARBA00007317"/>
    </source>
</evidence>
<dbReference type="SUPFAM" id="SSF51230">
    <property type="entry name" value="Single hybrid motif"/>
    <property type="match status" value="1"/>
</dbReference>
<evidence type="ECO:0000313" key="11">
    <source>
        <dbReference type="Proteomes" id="UP000694924"/>
    </source>
</evidence>
<dbReference type="InterPro" id="IPR050743">
    <property type="entry name" value="2-oxoacid_DH_E2_comp"/>
</dbReference>
<feature type="region of interest" description="Disordered" evidence="8">
    <location>
        <begin position="120"/>
        <end position="161"/>
    </location>
</feature>
<dbReference type="InterPro" id="IPR036625">
    <property type="entry name" value="E3-bd_dom_sf"/>
</dbReference>
<feature type="domain" description="Peripheral subunit-binding (PSBD)" evidence="10">
    <location>
        <begin position="168"/>
        <end position="205"/>
    </location>
</feature>
<dbReference type="GeneID" id="107074539"/>
<keyword evidence="11" id="KW-1185">Reference proteome</keyword>
<evidence type="ECO:0000259" key="9">
    <source>
        <dbReference type="PROSITE" id="PS50968"/>
    </source>
</evidence>
<keyword evidence="6 7" id="KW-0012">Acyltransferase</keyword>
<keyword evidence="4 7" id="KW-0450">Lipoyl</keyword>
<dbReference type="InterPro" id="IPR011053">
    <property type="entry name" value="Single_hybrid_motif"/>
</dbReference>
<dbReference type="SUPFAM" id="SSF52777">
    <property type="entry name" value="CoA-dependent acyltransferases"/>
    <property type="match status" value="1"/>
</dbReference>
<dbReference type="Pfam" id="PF02817">
    <property type="entry name" value="E3_binding"/>
    <property type="match status" value="1"/>
</dbReference>